<feature type="compositionally biased region" description="Low complexity" evidence="1">
    <location>
        <begin position="153"/>
        <end position="177"/>
    </location>
</feature>
<evidence type="ECO:0000313" key="2">
    <source>
        <dbReference type="EMBL" id="AGB17696.1"/>
    </source>
</evidence>
<dbReference type="RefSeq" id="WP_015302278.1">
    <property type="nucleotide sequence ID" value="NC_019964.1"/>
</dbReference>
<feature type="compositionally biased region" description="Basic and acidic residues" evidence="1">
    <location>
        <begin position="83"/>
        <end position="104"/>
    </location>
</feature>
<sequence length="241" mass="25109">MRQLRTCDFCGDDAVGTFEIVPPELHPTEAEQRRVVLCGDCQPTLEELLEPLLARAGAAPTGETGSEASGDDAQSNGQADQQASERDDQPETRPLSTRDTDDTTSRGTPGIETDAAGDEAGDVVTPSASERSTGDEGVAIQPGDKTADDTNPSATGTANASDDASTATAAQADTSNTPSAPKAYGKVLRLLQNREFPMARADVEALAAGAYDLEDHQAEAVVDHAVEQGDLVEDGRNVRLG</sequence>
<dbReference type="KEGG" id="hru:Halru_3130"/>
<accession>L0IHH7</accession>
<proteinExistence type="predicted"/>
<dbReference type="EMBL" id="CP003050">
    <property type="protein sequence ID" value="AGB17696.1"/>
    <property type="molecule type" value="Genomic_DNA"/>
</dbReference>
<dbReference type="GeneID" id="14378202"/>
<evidence type="ECO:0000256" key="1">
    <source>
        <dbReference type="SAM" id="MobiDB-lite"/>
    </source>
</evidence>
<reference evidence="2" key="1">
    <citation type="submission" date="2011-09" db="EMBL/GenBank/DDBJ databases">
        <title>Complete sequence of Halovivax ruber XH-70.</title>
        <authorList>
            <consortium name="US DOE Joint Genome Institute"/>
            <person name="Lucas S."/>
            <person name="Han J."/>
            <person name="Lapidus A."/>
            <person name="Cheng J.-F."/>
            <person name="Goodwin L."/>
            <person name="Pitluck S."/>
            <person name="Peters L."/>
            <person name="Mikhailova N."/>
            <person name="Davenport K."/>
            <person name="Detter J.C."/>
            <person name="Han C."/>
            <person name="Tapia R."/>
            <person name="Land M."/>
            <person name="Hauser L."/>
            <person name="Kyrpides N."/>
            <person name="Ivanova N."/>
            <person name="Pagani I."/>
            <person name="Sproer C."/>
            <person name="Anderson I."/>
            <person name="Woyke T."/>
        </authorList>
    </citation>
    <scope>NUCLEOTIDE SEQUENCE</scope>
    <source>
        <strain evidence="2">XH-70</strain>
    </source>
</reference>
<dbReference type="STRING" id="797302.Halru_3130"/>
<protein>
    <submittedName>
        <fullName evidence="2">Uncharacterized protein</fullName>
    </submittedName>
</protein>
<keyword evidence="3" id="KW-1185">Reference proteome</keyword>
<organism evidence="2 3">
    <name type="scientific">Halovivax ruber (strain DSM 18193 / JCM 13892 / XH-70)</name>
    <dbReference type="NCBI Taxonomy" id="797302"/>
    <lineage>
        <taxon>Archaea</taxon>
        <taxon>Methanobacteriati</taxon>
        <taxon>Methanobacteriota</taxon>
        <taxon>Stenosarchaea group</taxon>
        <taxon>Halobacteria</taxon>
        <taxon>Halobacteriales</taxon>
        <taxon>Natrialbaceae</taxon>
        <taxon>Halovivax</taxon>
    </lineage>
</organism>
<name>L0IHH7_HALRX</name>
<dbReference type="HOGENOM" id="CLU_103620_0_0_2"/>
<dbReference type="OrthoDB" id="204261at2157"/>
<dbReference type="AlphaFoldDB" id="L0IHH7"/>
<feature type="region of interest" description="Disordered" evidence="1">
    <location>
        <begin position="58"/>
        <end position="183"/>
    </location>
</feature>
<dbReference type="eggNOG" id="arCOG07780">
    <property type="taxonomic scope" value="Archaea"/>
</dbReference>
<gene>
    <name evidence="2" type="ordered locus">Halru_3130</name>
</gene>
<dbReference type="Proteomes" id="UP000010846">
    <property type="component" value="Chromosome"/>
</dbReference>
<feature type="compositionally biased region" description="Polar residues" evidence="1">
    <location>
        <begin position="63"/>
        <end position="82"/>
    </location>
</feature>
<evidence type="ECO:0000313" key="3">
    <source>
        <dbReference type="Proteomes" id="UP000010846"/>
    </source>
</evidence>